<dbReference type="InterPro" id="IPR006495">
    <property type="entry name" value="CitD"/>
</dbReference>
<dbReference type="HOGENOM" id="CLU_158489_0_0_9"/>
<sequence>MINTTKQILMQMDVKEEARMEIKKPAIAGTLESSDCQVTVEAGEGKVDFSLESAVINQYGNQIKKVAYETLENLGIDNVKLTIVDKGALDCTIKARIEAAVYRSVGQIEDLPWGGAIR</sequence>
<comment type="caution">
    <text evidence="5">The sequence shown here is derived from an EMBL/GenBank/DDBJ whole genome shotgun (WGS) entry which is preliminary data.</text>
</comment>
<evidence type="ECO:0000256" key="1">
    <source>
        <dbReference type="ARBA" id="ARBA00004496"/>
    </source>
</evidence>
<dbReference type="InterPro" id="IPR023439">
    <property type="entry name" value="Mal_deCO2ase/Cit_lyase_ACP"/>
</dbReference>
<name>C0B8N3_9FIRM</name>
<comment type="function">
    <text evidence="4">Covalent carrier of the coenzyme of citrate lyase.</text>
</comment>
<comment type="similarity">
    <text evidence="4">Belongs to the CitD family.</text>
</comment>
<dbReference type="NCBIfam" id="NF009726">
    <property type="entry name" value="PRK13253.1"/>
    <property type="match status" value="1"/>
</dbReference>
<dbReference type="Proteomes" id="UP000003793">
    <property type="component" value="Unassembled WGS sequence"/>
</dbReference>
<evidence type="ECO:0000256" key="2">
    <source>
        <dbReference type="ARBA" id="ARBA00022490"/>
    </source>
</evidence>
<gene>
    <name evidence="4 5" type="primary">citD</name>
    <name evidence="5" type="ORF">COPCOM_01507</name>
</gene>
<dbReference type="EMBL" id="ABVR01000039">
    <property type="protein sequence ID" value="EEG90270.1"/>
    <property type="molecule type" value="Genomic_DNA"/>
</dbReference>
<accession>C0B8N3</accession>
<keyword evidence="3 4" id="KW-0597">Phosphoprotein</keyword>
<feature type="modified residue" description="O-(phosphoribosyl dephospho-coenzyme A)serine" evidence="4">
    <location>
        <position position="33"/>
    </location>
</feature>
<keyword evidence="5" id="KW-0456">Lyase</keyword>
<evidence type="ECO:0000313" key="5">
    <source>
        <dbReference type="EMBL" id="EEG90270.1"/>
    </source>
</evidence>
<protein>
    <recommendedName>
        <fullName evidence="4">Citrate lyase acyl carrier protein</fullName>
    </recommendedName>
    <alternativeName>
        <fullName evidence="4">Citrate lyase gamma chain</fullName>
    </alternativeName>
</protein>
<dbReference type="NCBIfam" id="TIGR01608">
    <property type="entry name" value="citD"/>
    <property type="match status" value="1"/>
</dbReference>
<comment type="subcellular location">
    <subcellularLocation>
        <location evidence="1 4">Cytoplasm</location>
    </subcellularLocation>
</comment>
<organism evidence="5 6">
    <name type="scientific">Coprococcus comes ATCC 27758</name>
    <dbReference type="NCBI Taxonomy" id="470146"/>
    <lineage>
        <taxon>Bacteria</taxon>
        <taxon>Bacillati</taxon>
        <taxon>Bacillota</taxon>
        <taxon>Clostridia</taxon>
        <taxon>Lachnospirales</taxon>
        <taxon>Lachnospiraceae</taxon>
        <taxon>Coprococcus</taxon>
    </lineage>
</organism>
<evidence type="ECO:0000256" key="4">
    <source>
        <dbReference type="HAMAP-Rule" id="MF_00805"/>
    </source>
</evidence>
<dbReference type="AlphaFoldDB" id="C0B8N3"/>
<dbReference type="GO" id="GO:0005737">
    <property type="term" value="C:cytoplasm"/>
    <property type="evidence" value="ECO:0007669"/>
    <property type="project" value="UniProtKB-SubCell"/>
</dbReference>
<comment type="subunit">
    <text evidence="4">Oligomer with a subunit composition of (alpha,beta,gamma)6.</text>
</comment>
<evidence type="ECO:0000256" key="3">
    <source>
        <dbReference type="ARBA" id="ARBA00022553"/>
    </source>
</evidence>
<keyword evidence="2 4" id="KW-0963">Cytoplasm</keyword>
<dbReference type="Pfam" id="PF06857">
    <property type="entry name" value="ACP"/>
    <property type="match status" value="1"/>
</dbReference>
<dbReference type="HAMAP" id="MF_00805">
    <property type="entry name" value="CitD"/>
    <property type="match status" value="1"/>
</dbReference>
<reference evidence="5 6" key="1">
    <citation type="submission" date="2009-02" db="EMBL/GenBank/DDBJ databases">
        <authorList>
            <person name="Fulton L."/>
            <person name="Clifton S."/>
            <person name="Fulton B."/>
            <person name="Xu J."/>
            <person name="Minx P."/>
            <person name="Pepin K.H."/>
            <person name="Johnson M."/>
            <person name="Bhonagiri V."/>
            <person name="Nash W.E."/>
            <person name="Mardis E.R."/>
            <person name="Wilson R.K."/>
        </authorList>
    </citation>
    <scope>NUCLEOTIDE SEQUENCE [LARGE SCALE GENOMIC DNA]</scope>
    <source>
        <strain evidence="5 6">ATCC 27758</strain>
    </source>
</reference>
<evidence type="ECO:0000313" key="6">
    <source>
        <dbReference type="Proteomes" id="UP000003793"/>
    </source>
</evidence>
<reference evidence="5 6" key="2">
    <citation type="submission" date="2009-03" db="EMBL/GenBank/DDBJ databases">
        <title>Draft genome sequence of Coprococcus comes (ATCC 27758).</title>
        <authorList>
            <person name="Sudarsanam P."/>
            <person name="Ley R."/>
            <person name="Guruge J."/>
            <person name="Turnbaugh P.J."/>
            <person name="Mahowald M."/>
            <person name="Liep D."/>
            <person name="Gordon J."/>
        </authorList>
    </citation>
    <scope>NUCLEOTIDE SEQUENCE [LARGE SCALE GENOMIC DNA]</scope>
    <source>
        <strain evidence="5 6">ATCC 27758</strain>
    </source>
</reference>
<proteinExistence type="inferred from homology"/>
<dbReference type="GO" id="GO:0016829">
    <property type="term" value="F:lyase activity"/>
    <property type="evidence" value="ECO:0007669"/>
    <property type="project" value="UniProtKB-KW"/>
</dbReference>